<evidence type="ECO:0000256" key="3">
    <source>
        <dbReference type="ARBA" id="ARBA00023136"/>
    </source>
</evidence>
<accession>A0ABM4B749</accession>
<feature type="transmembrane region" description="Helical" evidence="8">
    <location>
        <begin position="2538"/>
        <end position="2564"/>
    </location>
</feature>
<dbReference type="PANTHER" id="PTHR46182">
    <property type="entry name" value="FI19480P1"/>
    <property type="match status" value="1"/>
</dbReference>
<keyword evidence="8" id="KW-1133">Transmembrane helix</keyword>
<keyword evidence="4" id="KW-1015">Disulfide bond</keyword>
<dbReference type="InterPro" id="IPR011106">
    <property type="entry name" value="MANSC_N"/>
</dbReference>
<dbReference type="SUPFAM" id="SSF49785">
    <property type="entry name" value="Galactose-binding domain-like"/>
    <property type="match status" value="1"/>
</dbReference>
<reference evidence="13" key="2">
    <citation type="submission" date="2025-08" db="UniProtKB">
        <authorList>
            <consortium name="RefSeq"/>
        </authorList>
    </citation>
    <scope>IDENTIFICATION</scope>
</reference>
<dbReference type="SUPFAM" id="SSF49899">
    <property type="entry name" value="Concanavalin A-like lectins/glucanases"/>
    <property type="match status" value="1"/>
</dbReference>
<organism evidence="12 13">
    <name type="scientific">Hydra vulgaris</name>
    <name type="common">Hydra</name>
    <name type="synonym">Hydra attenuata</name>
    <dbReference type="NCBI Taxonomy" id="6087"/>
    <lineage>
        <taxon>Eukaryota</taxon>
        <taxon>Metazoa</taxon>
        <taxon>Cnidaria</taxon>
        <taxon>Hydrozoa</taxon>
        <taxon>Hydroidolina</taxon>
        <taxon>Anthoathecata</taxon>
        <taxon>Aplanulata</taxon>
        <taxon>Hydridae</taxon>
        <taxon>Hydra</taxon>
    </lineage>
</organism>
<evidence type="ECO:0000256" key="4">
    <source>
        <dbReference type="ARBA" id="ARBA00023157"/>
    </source>
</evidence>
<dbReference type="InterPro" id="IPR029865">
    <property type="entry name" value="KIAA0319-like"/>
</dbReference>
<dbReference type="PROSITE" id="PS50022">
    <property type="entry name" value="FA58C_3"/>
    <property type="match status" value="1"/>
</dbReference>
<feature type="domain" description="CUB" evidence="10">
    <location>
        <begin position="1058"/>
        <end position="1167"/>
    </location>
</feature>
<dbReference type="Gene3D" id="2.60.120.260">
    <property type="entry name" value="Galactose-binding domain-like"/>
    <property type="match status" value="1"/>
</dbReference>
<dbReference type="InterPro" id="IPR035914">
    <property type="entry name" value="Sperma_CUB_dom_sf"/>
</dbReference>
<dbReference type="InterPro" id="IPR000859">
    <property type="entry name" value="CUB_dom"/>
</dbReference>
<evidence type="ECO:0000256" key="1">
    <source>
        <dbReference type="ARBA" id="ARBA00004370"/>
    </source>
</evidence>
<dbReference type="SMART" id="SM00765">
    <property type="entry name" value="MANEC"/>
    <property type="match status" value="5"/>
</dbReference>
<feature type="signal peptide" evidence="9">
    <location>
        <begin position="1"/>
        <end position="29"/>
    </location>
</feature>
<dbReference type="SUPFAM" id="SSF49854">
    <property type="entry name" value="Spermadhesin, CUB domain"/>
    <property type="match status" value="1"/>
</dbReference>
<dbReference type="InterPro" id="IPR006558">
    <property type="entry name" value="LamG-like"/>
</dbReference>
<dbReference type="SMART" id="SM00560">
    <property type="entry name" value="LamGL"/>
    <property type="match status" value="1"/>
</dbReference>
<dbReference type="Gene3D" id="2.60.120.200">
    <property type="match status" value="1"/>
</dbReference>
<dbReference type="SMART" id="SM00042">
    <property type="entry name" value="CUB"/>
    <property type="match status" value="1"/>
</dbReference>
<dbReference type="GeneID" id="100203833"/>
<dbReference type="InterPro" id="IPR008979">
    <property type="entry name" value="Galactose-bd-like_sf"/>
</dbReference>
<proteinExistence type="predicted"/>
<dbReference type="InterPro" id="IPR013320">
    <property type="entry name" value="ConA-like_dom_sf"/>
</dbReference>
<sequence length="2589" mass="290430">MTHTKNHLYKKWWPLIILMLQQLRGDVKSSCRITNIISGYYLKSGINQPNIKKLGESDNLALCKKLSCKEDIYDFGLFDGKQCYGILCLHNTDKRCMLKRDGNADYTIFKIHAQSSPKRKKHDRYHSTKKNGYQISNNSLQIPLKNKFVGNRTFIIQSHRTTNVHKENKQLHRKHKKRREKRKAQIDAGKHAVFQNMFLYNNQTELLTKKQLTKKPYFSTLTSLNPNFKLVSYSKPFNVYGFSTNQQNPPKKLLVVNPSSNEVSYSMPSFVSKEVPSQNPALINSYIHPETLSNGEKMLYSFTYPPLTNNYNKDLSTANFVIQESLSNSSNLLGESNVNKRMNIDSTAFSSFNEDQHQPFLNNLTKSNNLSEKKDNLIIPPVQNEIVQKAVQSSNYGSQNFNNRKGIISDVQPLRDFPTDTDLAVEEKDIIPSPDELRKLDDQTMAAKDSVIDIPFSSKNQLQDLPVLQKGLFNASKHTQAQTSNATLTRLYTPKKTYQVLLQQRKITGHSLYHHIPSISHTEESVVSDTDKKEPKFITENSNVKSTILKNSNVKSNILKSRFSSINNRDMVPRPSENIEKLIPENFQKSEVQRLLGPLDPFSFPNNFNPSNSSILKFGNIHNVTSETDDTDEYMMLDAQHLGFQTAISNDHNKNYDILNSGCVNPIGISQPALIKDFQFSASSSMENFPPSKARLLLKENGEEYSGSWCSSANSKMENMQPFLQVDLRKRTMFCRLAIQGDDNVRKWVKKFKVHYSDDGVKWDPYSEEGVAKIFMGNEDEKDITFRTLKNPVIARYVRFKPIQWEGDSPCMRVEMFNAGVQGLDNSVLRSTIPSVHFGLVVDLDFEKMDELIALDKSSFGNNGFLHGGAKIFDTHSSCRHAVQIPIGSDIVIDGSVMKVHPRKAISIALWIQLNRVDGVHSIFDTVGRNSKHNLGQFHFEIVGGDVRWFHRNETESEIFNLITEQKLIKSHEWNHIAATYDSKTGATIIYINGTEQVRGKGQGLISKDWSEHVGIGQHKGVRFLDGQIDEFKIYDSAITAEHVDELASKCDFSRYYCGQTLTEETGSIFSPSYPDTQNGPVECVWNIQGDIGETVSLDMSQFKLGYKSDCGKGNLEVRDKNSVIGVYCGASITPRRILSHSNQLTIKYSTDGAFTGEKFRIDFKVNRKKTKKNSVNHQCVASKTIGNVTLVGGVKAGNFTDLGSVSNMEDCKNRCCNLEECQVAFLIDDSCYAVKCARPQLCQPRRAKSTALYPQLLYIKNRIKLPFLSDPTDPNINPSESDIQPHKLCPHDEKLVNVTLVGGIKSGNFTSHGTVQNFEECLQYCCLMNNCDLAFMVKQTCFSLKCANSEVCTVRPARPSVYNPTVAFIKRNKALSTFKVPTVSKVPAVIPKVLPIESNKAACKDIRLSKVHHGVTLSGGINAGEFTDKGHVETMDECVERCCSSDSCNVAFVIKDTCFAVKCKSYNDCNLKSAMSEYYNPRIVFVNWSPPKDLGESVPYLYEGCWHDFDISAFALPLLEGTSPILNTLYKKRQDPVNDCSSVSQSRGYKVFAIQNGGACFSGPNAEQTYKRYGKSDACKEGKGGPFANSVYKLFDDGSVIALGCWADLQDRSFRRMESNDPLLFDSFESRADPIGTCARVATKMKIKYFAMQKGGQCFVAKDKQKVNYNRYSPSRKCKYGLGGPMANDVYMLKLNFTDNPDVINKTKVQLPQDDIFPGETVYKEEIVGNHYIRYLYKATPPMNNVTLASAINAGTFEDKGKMDTISECIKACGVSPDCNVAFMLSSQCFNVHCFSDETCRTKPAYSTIYKPELSYIKHRVIRKPRNKTEIAVKDKTCKAISEHNNVTFIAGINAGNFSDMGHTTTMDDCKARCCHDKDCNIAFKIEDDCYGVRCYSKSSCQMRPAKNAYLFNPQMAVIRKINDSLEQAVEENITAPLVSLKIELTTTVSPQTTSSLSTTMKKCSGDLWDEEVVRNSTLVGGINAGTFRDHGQVDSIGECMEYCCSESDCDLSFMIDQDCYTVKCYSESVCLTRKAKPTAFTTLIAYKKAYKIAIRKANLTTLLKVYKYPSPEKELSPDIAYASLKSELLHPTILDMNRLTNVTEISLVEYINSLLNGTTPSSTFMFSSATNVATPSFGSPKEHSCKADPIIFNATLRMGMHSGLFTKLGRVKQMDDCIERCCHSSNADVAYMLGPFCFAVKCKTKEMCKPSPAMYSDIKSLNLNPAISFLNKPGLLGLSDIDNDKNVLDTVFDSVNDTEDLIQQVKANLTQEYLTEQEYLTKHINKTNNYSTTSTLVPTMFDQKNKSSQEKGQSQTNNNEKGVCADSPINYNVTLRGGVHSGKFIELGEGINMRECVSKCCDTPLCDVAFMFSDKCYAVGCFDEASCQAVIAKPSNLNPKLAYVTKYRPNTVLSLDSATSGILFDINNENPKTCDPETIEHGPIHVNKTLSGGMKYGYYSYLGKAYDIKSCLSKCCESGKCDMAYLVNKEQCFSVKCLTPELCEIRDHPFKNKWIEISALVKSSETKKKKYQAVSVLPLLLVSLVVMTAGLTGLIWAILIFVRRHKTKKQNEKSNDDEDDGIPRPER</sequence>
<dbReference type="Pfam" id="PF00754">
    <property type="entry name" value="F5_F8_type_C"/>
    <property type="match status" value="1"/>
</dbReference>
<keyword evidence="5" id="KW-0325">Glycoprotein</keyword>
<dbReference type="CDD" id="cd00041">
    <property type="entry name" value="CUB"/>
    <property type="match status" value="1"/>
</dbReference>
<dbReference type="Gene3D" id="2.60.120.290">
    <property type="entry name" value="Spermadhesin, CUB domain"/>
    <property type="match status" value="1"/>
</dbReference>
<evidence type="ECO:0000256" key="9">
    <source>
        <dbReference type="SAM" id="SignalP"/>
    </source>
</evidence>
<evidence type="ECO:0000256" key="6">
    <source>
        <dbReference type="PROSITE-ProRule" id="PRU00059"/>
    </source>
</evidence>
<keyword evidence="3 8" id="KW-0472">Membrane</keyword>
<keyword evidence="12" id="KW-1185">Reference proteome</keyword>
<gene>
    <name evidence="13" type="primary">LOC100203833</name>
</gene>
<dbReference type="CDD" id="cd00057">
    <property type="entry name" value="FA58C"/>
    <property type="match status" value="1"/>
</dbReference>
<name>A0ABM4B749_HYDVU</name>
<comment type="caution">
    <text evidence="6">Lacks conserved residue(s) required for the propagation of feature annotation.</text>
</comment>
<evidence type="ECO:0000256" key="8">
    <source>
        <dbReference type="SAM" id="Phobius"/>
    </source>
</evidence>
<protein>
    <submittedName>
        <fullName evidence="13">Uncharacterized protein LOC100203833 isoform X21</fullName>
    </submittedName>
</protein>
<evidence type="ECO:0000259" key="10">
    <source>
        <dbReference type="PROSITE" id="PS01180"/>
    </source>
</evidence>
<evidence type="ECO:0000313" key="12">
    <source>
        <dbReference type="Proteomes" id="UP001652625"/>
    </source>
</evidence>
<evidence type="ECO:0000256" key="7">
    <source>
        <dbReference type="SAM" id="MobiDB-lite"/>
    </source>
</evidence>
<evidence type="ECO:0000256" key="2">
    <source>
        <dbReference type="ARBA" id="ARBA00022729"/>
    </source>
</evidence>
<reference evidence="12" key="1">
    <citation type="submission" date="2025-05" db="UniProtKB">
        <authorList>
            <consortium name="RefSeq"/>
        </authorList>
    </citation>
    <scope>NUCLEOTIDE SEQUENCE [LARGE SCALE GENOMIC DNA]</scope>
</reference>
<feature type="compositionally biased region" description="Basic residues" evidence="7">
    <location>
        <begin position="171"/>
        <end position="182"/>
    </location>
</feature>
<feature type="domain" description="F5/8 type C" evidence="11">
    <location>
        <begin position="663"/>
        <end position="819"/>
    </location>
</feature>
<evidence type="ECO:0000256" key="5">
    <source>
        <dbReference type="ARBA" id="ARBA00023180"/>
    </source>
</evidence>
<dbReference type="Pfam" id="PF00431">
    <property type="entry name" value="CUB"/>
    <property type="match status" value="1"/>
</dbReference>
<dbReference type="SMART" id="SM00231">
    <property type="entry name" value="FA58C"/>
    <property type="match status" value="1"/>
</dbReference>
<dbReference type="InterPro" id="IPR000421">
    <property type="entry name" value="FA58C"/>
</dbReference>
<dbReference type="RefSeq" id="XP_065644675.1">
    <property type="nucleotide sequence ID" value="XM_065788603.1"/>
</dbReference>
<evidence type="ECO:0000259" key="11">
    <source>
        <dbReference type="PROSITE" id="PS50022"/>
    </source>
</evidence>
<comment type="subcellular location">
    <subcellularLocation>
        <location evidence="1">Membrane</location>
    </subcellularLocation>
</comment>
<dbReference type="Proteomes" id="UP001652625">
    <property type="component" value="Chromosome 01"/>
</dbReference>
<dbReference type="Pfam" id="PF13385">
    <property type="entry name" value="Laminin_G_3"/>
    <property type="match status" value="1"/>
</dbReference>
<evidence type="ECO:0000313" key="13">
    <source>
        <dbReference type="RefSeq" id="XP_065644675.1"/>
    </source>
</evidence>
<keyword evidence="8" id="KW-0812">Transmembrane</keyword>
<keyword evidence="2 9" id="KW-0732">Signal</keyword>
<feature type="chain" id="PRO_5045906801" evidence="9">
    <location>
        <begin position="30"/>
        <end position="2589"/>
    </location>
</feature>
<dbReference type="PANTHER" id="PTHR46182:SF2">
    <property type="entry name" value="FI19480P1"/>
    <property type="match status" value="1"/>
</dbReference>
<dbReference type="InterPro" id="IPR013980">
    <property type="entry name" value="MANSC_dom"/>
</dbReference>
<dbReference type="Pfam" id="PF23597">
    <property type="entry name" value="KIAA0319_N"/>
    <property type="match status" value="8"/>
</dbReference>
<dbReference type="PROSITE" id="PS01180">
    <property type="entry name" value="CUB"/>
    <property type="match status" value="1"/>
</dbReference>
<feature type="region of interest" description="Disordered" evidence="7">
    <location>
        <begin position="165"/>
        <end position="186"/>
    </location>
</feature>